<accession>A0ABS5ELW6</accession>
<reference evidence="3" key="1">
    <citation type="journal article" date="2021" name="Syst. Appl. Microbiol.">
        <title>Roseomonas hellenica sp. nov., isolated from roots of wild-growing Alkanna tinctoria.</title>
        <authorList>
            <person name="Rat A."/>
            <person name="Naranjo H.D."/>
            <person name="Lebbe L."/>
            <person name="Cnockaert M."/>
            <person name="Krigas N."/>
            <person name="Grigoriadou K."/>
            <person name="Maloupa E."/>
            <person name="Willems A."/>
        </authorList>
    </citation>
    <scope>NUCLEOTIDE SEQUENCE [LARGE SCALE GENOMIC DNA]</scope>
    <source>
        <strain evidence="3">LMG 31159</strain>
    </source>
</reference>
<dbReference type="EMBL" id="JAAEDI010000023">
    <property type="protein sequence ID" value="MBR0652022.1"/>
    <property type="molecule type" value="Genomic_DNA"/>
</dbReference>
<dbReference type="Gene3D" id="3.40.190.10">
    <property type="entry name" value="Periplasmic binding protein-like II"/>
    <property type="match status" value="1"/>
</dbReference>
<dbReference type="PANTHER" id="PTHR42928">
    <property type="entry name" value="TRICARBOXYLATE-BINDING PROTEIN"/>
    <property type="match status" value="1"/>
</dbReference>
<dbReference type="Proteomes" id="UP000698752">
    <property type="component" value="Unassembled WGS sequence"/>
</dbReference>
<dbReference type="SUPFAM" id="SSF53850">
    <property type="entry name" value="Periplasmic binding protein-like II"/>
    <property type="match status" value="1"/>
</dbReference>
<evidence type="ECO:0000313" key="2">
    <source>
        <dbReference type="EMBL" id="MBR0652022.1"/>
    </source>
</evidence>
<protein>
    <submittedName>
        <fullName evidence="2">Tripartite tricarboxylate transporter substrate binding protein</fullName>
    </submittedName>
</protein>
<gene>
    <name evidence="2" type="ORF">GXW78_20330</name>
</gene>
<evidence type="ECO:0000313" key="3">
    <source>
        <dbReference type="Proteomes" id="UP000698752"/>
    </source>
</evidence>
<dbReference type="CDD" id="cd07012">
    <property type="entry name" value="PBP2_Bug_TTT"/>
    <property type="match status" value="1"/>
</dbReference>
<comment type="caution">
    <text evidence="2">The sequence shown here is derived from an EMBL/GenBank/DDBJ whole genome shotgun (WGS) entry which is preliminary data.</text>
</comment>
<dbReference type="InterPro" id="IPR005064">
    <property type="entry name" value="BUG"/>
</dbReference>
<dbReference type="PANTHER" id="PTHR42928:SF5">
    <property type="entry name" value="BLR1237 PROTEIN"/>
    <property type="match status" value="1"/>
</dbReference>
<sequence length="322" mass="33225">MNRRSLLLAAPALTLARPTRAQIAGGRPIRMVVAYPPGGGTDLMARAVAQGLRTHLGQNVVVENRAGGNGTVGSLSVAQSRPDGTTLLFASGSELAVKPLLEADLPYDAVRDFAPIALMGITPVGVAVHPSVPASTMGEFIALAKAQPGKLNIANSGRGGVMHLTAAYLALRADINVVHVAYRGAAPAVADTVAGTTQAVVSGLPPLLPQAQEGRLRMLAVAVPRRSSALPDVPTLDEAGLTGFDMSNTVGIVARQGTPADILDAVNAAANRAIQDPEIRQVFVMNGAEPAGSTVEQYATFAQAERDRFRAVVRATGIAVQD</sequence>
<dbReference type="RefSeq" id="WP_211870740.1">
    <property type="nucleotide sequence ID" value="NZ_JAAEDI010000023.1"/>
</dbReference>
<dbReference type="PIRSF" id="PIRSF017082">
    <property type="entry name" value="YflP"/>
    <property type="match status" value="1"/>
</dbReference>
<dbReference type="Pfam" id="PF03401">
    <property type="entry name" value="TctC"/>
    <property type="match status" value="1"/>
</dbReference>
<name>A0ABS5ELW6_9PROT</name>
<comment type="similarity">
    <text evidence="1">Belongs to the UPF0065 (bug) family.</text>
</comment>
<organism evidence="2 3">
    <name type="scientific">Neoroseomonas terrae</name>
    <dbReference type="NCBI Taxonomy" id="424799"/>
    <lineage>
        <taxon>Bacteria</taxon>
        <taxon>Pseudomonadati</taxon>
        <taxon>Pseudomonadota</taxon>
        <taxon>Alphaproteobacteria</taxon>
        <taxon>Acetobacterales</taxon>
        <taxon>Acetobacteraceae</taxon>
        <taxon>Neoroseomonas</taxon>
    </lineage>
</organism>
<dbReference type="InterPro" id="IPR042100">
    <property type="entry name" value="Bug_dom1"/>
</dbReference>
<dbReference type="Gene3D" id="3.40.190.150">
    <property type="entry name" value="Bordetella uptake gene, domain 1"/>
    <property type="match status" value="1"/>
</dbReference>
<proteinExistence type="inferred from homology"/>
<evidence type="ECO:0000256" key="1">
    <source>
        <dbReference type="ARBA" id="ARBA00006987"/>
    </source>
</evidence>
<keyword evidence="3" id="KW-1185">Reference proteome</keyword>